<dbReference type="Pfam" id="PF13279">
    <property type="entry name" value="4HBT_2"/>
    <property type="match status" value="1"/>
</dbReference>
<keyword evidence="2 5" id="KW-0378">Hydrolase</keyword>
<dbReference type="Proteomes" id="UP000198669">
    <property type="component" value="Unassembled WGS sequence"/>
</dbReference>
<dbReference type="EMBL" id="RJJG01000007">
    <property type="protein sequence ID" value="RNI07684.1"/>
    <property type="molecule type" value="Genomic_DNA"/>
</dbReference>
<evidence type="ECO:0000313" key="7">
    <source>
        <dbReference type="Proteomes" id="UP000198669"/>
    </source>
</evidence>
<proteinExistence type="inferred from homology"/>
<evidence type="ECO:0000313" key="3">
    <source>
        <dbReference type="EMBL" id="APH39393.1"/>
    </source>
</evidence>
<reference evidence="5 7" key="2">
    <citation type="submission" date="2016-10" db="EMBL/GenBank/DDBJ databases">
        <authorList>
            <person name="de Groot N.N."/>
        </authorList>
    </citation>
    <scope>NUCLEOTIDE SEQUENCE [LARGE SCALE GENOMIC DNA]</scope>
    <source>
        <strain evidence="5 7">Z-7982</strain>
    </source>
</reference>
<dbReference type="STRING" id="2177.BHR79_07805"/>
<accession>A0A1L3Q3H6</accession>
<dbReference type="InterPro" id="IPR050563">
    <property type="entry name" value="4-hydroxybenzoyl-CoA_TE"/>
</dbReference>
<dbReference type="Proteomes" id="UP000267921">
    <property type="component" value="Unassembled WGS sequence"/>
</dbReference>
<evidence type="ECO:0000256" key="2">
    <source>
        <dbReference type="ARBA" id="ARBA00022801"/>
    </source>
</evidence>
<sequence length="134" mass="15862">MFTLTVTPRFGDIDGLRHVNNTVIPEWFEMGRNPIFRIFTPDLDLTPEKWRLIMARTEFDFLGEMYFDGDVEIRTYIARLGNSSFTIGHEAWQRDELKAKGKAVIVHYDFMEKKSMPIPPEIRTRLEEHLIEEQ</sequence>
<dbReference type="Gene3D" id="3.10.129.10">
    <property type="entry name" value="Hotdog Thioesterase"/>
    <property type="match status" value="1"/>
</dbReference>
<reference evidence="4 8" key="3">
    <citation type="submission" date="2018-10" db="EMBL/GenBank/DDBJ databases">
        <title>Cultivation of a novel Methanohalophilus strain from Kebrit Deep of the Red Sea and a genomic comparison of members of the genus Methanohalophilus.</title>
        <authorList>
            <person name="Guan Y."/>
            <person name="Ngugi D.K."/>
            <person name="Stingl U."/>
        </authorList>
    </citation>
    <scope>NUCLEOTIDE SEQUENCE [LARGE SCALE GENOMIC DNA]</scope>
    <source>
        <strain evidence="4 8">DSM 3094</strain>
    </source>
</reference>
<dbReference type="PANTHER" id="PTHR31793:SF27">
    <property type="entry name" value="NOVEL THIOESTERASE SUPERFAMILY DOMAIN AND SAPOSIN A-TYPE DOMAIN CONTAINING PROTEIN (0610012H03RIK)"/>
    <property type="match status" value="1"/>
</dbReference>
<dbReference type="EMBL" id="FNMU01000007">
    <property type="protein sequence ID" value="SDW95701.1"/>
    <property type="molecule type" value="Genomic_DNA"/>
</dbReference>
<evidence type="ECO:0000313" key="5">
    <source>
        <dbReference type="EMBL" id="SDW95701.1"/>
    </source>
</evidence>
<dbReference type="Proteomes" id="UP000186879">
    <property type="component" value="Chromosome"/>
</dbReference>
<comment type="similarity">
    <text evidence="1">Belongs to the 4-hydroxybenzoyl-CoA thioesterase family.</text>
</comment>
<dbReference type="SUPFAM" id="SSF54637">
    <property type="entry name" value="Thioesterase/thiol ester dehydrase-isomerase"/>
    <property type="match status" value="1"/>
</dbReference>
<dbReference type="GO" id="GO:0047617">
    <property type="term" value="F:fatty acyl-CoA hydrolase activity"/>
    <property type="evidence" value="ECO:0007669"/>
    <property type="project" value="TreeGrafter"/>
</dbReference>
<protein>
    <submittedName>
        <fullName evidence="5">Acyl-CoA thioester hydrolase</fullName>
    </submittedName>
    <submittedName>
        <fullName evidence="3 4">Thioesterase</fullName>
    </submittedName>
</protein>
<evidence type="ECO:0000313" key="4">
    <source>
        <dbReference type="EMBL" id="RNI07684.1"/>
    </source>
</evidence>
<dbReference type="CDD" id="cd00586">
    <property type="entry name" value="4HBT"/>
    <property type="match status" value="1"/>
</dbReference>
<evidence type="ECO:0000256" key="1">
    <source>
        <dbReference type="ARBA" id="ARBA00005953"/>
    </source>
</evidence>
<dbReference type="GeneID" id="30583663"/>
<keyword evidence="6" id="KW-1185">Reference proteome</keyword>
<dbReference type="PANTHER" id="PTHR31793">
    <property type="entry name" value="4-HYDROXYBENZOYL-COA THIOESTERASE FAMILY MEMBER"/>
    <property type="match status" value="1"/>
</dbReference>
<dbReference type="KEGG" id="mhaz:BHR79_07805"/>
<dbReference type="EMBL" id="CP017921">
    <property type="protein sequence ID" value="APH39393.1"/>
    <property type="molecule type" value="Genomic_DNA"/>
</dbReference>
<dbReference type="AlphaFoldDB" id="A0A1L3Q3H6"/>
<dbReference type="InterPro" id="IPR029069">
    <property type="entry name" value="HotDog_dom_sf"/>
</dbReference>
<reference evidence="3 6" key="1">
    <citation type="submission" date="2016-10" db="EMBL/GenBank/DDBJ databases">
        <title>Methanohalophilus halophilus.</title>
        <authorList>
            <person name="L'haridon S."/>
        </authorList>
    </citation>
    <scope>NUCLEOTIDE SEQUENCE [LARGE SCALE GENOMIC DNA]</scope>
    <source>
        <strain evidence="3 6">Z-7982</strain>
    </source>
</reference>
<dbReference type="OrthoDB" id="56956at2157"/>
<organism evidence="3 6">
    <name type="scientific">Methanohalophilus halophilus</name>
    <dbReference type="NCBI Taxonomy" id="2177"/>
    <lineage>
        <taxon>Archaea</taxon>
        <taxon>Methanobacteriati</taxon>
        <taxon>Methanobacteriota</taxon>
        <taxon>Stenosarchaea group</taxon>
        <taxon>Methanomicrobia</taxon>
        <taxon>Methanosarcinales</taxon>
        <taxon>Methanosarcinaceae</taxon>
        <taxon>Methanohalophilus</taxon>
    </lineage>
</organism>
<name>A0A1L3Q3H6_9EURY</name>
<gene>
    <name evidence="3" type="ORF">BHR79_07805</name>
    <name evidence="4" type="ORF">EFE40_09020</name>
    <name evidence="5" type="ORF">SAMN04515625_1937</name>
</gene>
<evidence type="ECO:0000313" key="8">
    <source>
        <dbReference type="Proteomes" id="UP000267921"/>
    </source>
</evidence>
<dbReference type="RefSeq" id="WP_072561820.1">
    <property type="nucleotide sequence ID" value="NZ_CP017921.1"/>
</dbReference>
<evidence type="ECO:0000313" key="6">
    <source>
        <dbReference type="Proteomes" id="UP000186879"/>
    </source>
</evidence>